<dbReference type="Proteomes" id="UP000295124">
    <property type="component" value="Unassembled WGS sequence"/>
</dbReference>
<dbReference type="InterPro" id="IPR012338">
    <property type="entry name" value="Beta-lactam/transpept-like"/>
</dbReference>
<dbReference type="PANTHER" id="PTHR43283">
    <property type="entry name" value="BETA-LACTAMASE-RELATED"/>
    <property type="match status" value="1"/>
</dbReference>
<protein>
    <submittedName>
        <fullName evidence="2">Class A beta-lactamase-related serine hydrolase</fullName>
    </submittedName>
</protein>
<keyword evidence="2" id="KW-0378">Hydrolase</keyword>
<feature type="domain" description="Beta-lactamase-related" evidence="1">
    <location>
        <begin position="6"/>
        <end position="320"/>
    </location>
</feature>
<comment type="caution">
    <text evidence="2">The sequence shown here is derived from an EMBL/GenBank/DDBJ whole genome shotgun (WGS) entry which is preliminary data.</text>
</comment>
<accession>A0A4R4ZNL8</accession>
<dbReference type="PANTHER" id="PTHR43283:SF3">
    <property type="entry name" value="BETA-LACTAMASE FAMILY PROTEIN (AFU_ORTHOLOGUE AFUA_5G07500)"/>
    <property type="match status" value="1"/>
</dbReference>
<evidence type="ECO:0000313" key="2">
    <source>
        <dbReference type="EMBL" id="TDD60443.1"/>
    </source>
</evidence>
<dbReference type="InterPro" id="IPR001466">
    <property type="entry name" value="Beta-lactam-related"/>
</dbReference>
<dbReference type="EMBL" id="SMKX01000024">
    <property type="protein sequence ID" value="TDD60443.1"/>
    <property type="molecule type" value="Genomic_DNA"/>
</dbReference>
<keyword evidence="3" id="KW-1185">Reference proteome</keyword>
<reference evidence="2 3" key="1">
    <citation type="submission" date="2019-03" db="EMBL/GenBank/DDBJ databases">
        <title>Draft genome sequences of novel Actinobacteria.</title>
        <authorList>
            <person name="Sahin N."/>
            <person name="Ay H."/>
            <person name="Saygin H."/>
        </authorList>
    </citation>
    <scope>NUCLEOTIDE SEQUENCE [LARGE SCALE GENOMIC DNA]</scope>
    <source>
        <strain evidence="2 3">JCM 13523</strain>
    </source>
</reference>
<proteinExistence type="predicted"/>
<dbReference type="RefSeq" id="WP_132167125.1">
    <property type="nucleotide sequence ID" value="NZ_SMKX01000024.1"/>
</dbReference>
<dbReference type="SUPFAM" id="SSF56601">
    <property type="entry name" value="beta-lactamase/transpeptidase-like"/>
    <property type="match status" value="1"/>
</dbReference>
<name>A0A4R4ZNL8_9ACTN</name>
<dbReference type="GO" id="GO:0016787">
    <property type="term" value="F:hydrolase activity"/>
    <property type="evidence" value="ECO:0007669"/>
    <property type="project" value="UniProtKB-KW"/>
</dbReference>
<evidence type="ECO:0000313" key="3">
    <source>
        <dbReference type="Proteomes" id="UP000295124"/>
    </source>
</evidence>
<dbReference type="Gene3D" id="3.40.710.10">
    <property type="entry name" value="DD-peptidase/beta-lactamase superfamily"/>
    <property type="match status" value="1"/>
</dbReference>
<dbReference type="OrthoDB" id="3325701at2"/>
<dbReference type="Pfam" id="PF00144">
    <property type="entry name" value="Beta-lactamase"/>
    <property type="match status" value="1"/>
</dbReference>
<dbReference type="AlphaFoldDB" id="A0A4R4ZNL8"/>
<organism evidence="2 3">
    <name type="scientific">Kribbella antibiotica</name>
    <dbReference type="NCBI Taxonomy" id="190195"/>
    <lineage>
        <taxon>Bacteria</taxon>
        <taxon>Bacillati</taxon>
        <taxon>Actinomycetota</taxon>
        <taxon>Actinomycetes</taxon>
        <taxon>Propionibacteriales</taxon>
        <taxon>Kribbellaceae</taxon>
        <taxon>Kribbella</taxon>
    </lineage>
</organism>
<gene>
    <name evidence="2" type="ORF">E1263_10970</name>
</gene>
<sequence length="449" mass="47286">MELHEFVAAKAAELGVPGAAVGVLVDGAEVFAGHGVTRVGGTEAIDRDTLFHLASVSKTFTATALMRLVALGKVELDAPVRRYVPDLQLADADAAERITVLNLLNHTAGLDWNLVGDLDPTLAGFVAKLAELPQIASPGSRASYSQAGFNLVGRIIENVTELPYEQAMASLLFEPLGLTNTVFDIDDVMIRKFAVGHNPDADGVLRPAVPWKAWKAGDRGNNPGGGVVSTVGDLLQWAKFQLGDGAGLLPASVLHGMRDETVALRASTLGDGFGICWFRKTIDGVLTIGHGGSGNGQYAELLVVPSTGFAVVSLTNSGPDGYQLNQAVLRWALEHYLGLVERAPEPLPYDEARAVEMAGRYENDAMNVDIVAEGTNITLAVEIKPELRASTEATIPPDLPAAALALLPDDEFVITAGGLAGQRGYFTRGTDGRITGGDLAGRLFARTSA</sequence>
<dbReference type="InterPro" id="IPR050789">
    <property type="entry name" value="Diverse_Enzym_Activities"/>
</dbReference>
<evidence type="ECO:0000259" key="1">
    <source>
        <dbReference type="Pfam" id="PF00144"/>
    </source>
</evidence>